<keyword evidence="2" id="KW-0378">Hydrolase</keyword>
<evidence type="ECO:0000256" key="1">
    <source>
        <dbReference type="ARBA" id="ARBA00010088"/>
    </source>
</evidence>
<gene>
    <name evidence="5" type="ORF">C8N24_3308</name>
</gene>
<protein>
    <submittedName>
        <fullName evidence="5">Pimeloyl-ACP methyl ester carboxylesterase</fullName>
    </submittedName>
</protein>
<dbReference type="GO" id="GO:0016787">
    <property type="term" value="F:hydrolase activity"/>
    <property type="evidence" value="ECO:0007669"/>
    <property type="project" value="UniProtKB-KW"/>
</dbReference>
<dbReference type="InterPro" id="IPR029058">
    <property type="entry name" value="AB_hydrolase_fold"/>
</dbReference>
<reference evidence="5 6" key="1">
    <citation type="submission" date="2018-10" db="EMBL/GenBank/DDBJ databases">
        <title>Genomic Encyclopedia of Archaeal and Bacterial Type Strains, Phase II (KMG-II): from individual species to whole genera.</title>
        <authorList>
            <person name="Goeker M."/>
        </authorList>
    </citation>
    <scope>NUCLEOTIDE SEQUENCE [LARGE SCALE GENOMIC DNA]</scope>
    <source>
        <strain evidence="5 6">DSM 14954</strain>
    </source>
</reference>
<dbReference type="Pfam" id="PF00561">
    <property type="entry name" value="Abhydrolase_1"/>
    <property type="match status" value="1"/>
</dbReference>
<keyword evidence="6" id="KW-1185">Reference proteome</keyword>
<keyword evidence="3" id="KW-0732">Signal</keyword>
<proteinExistence type="inferred from homology"/>
<comment type="caution">
    <text evidence="5">The sequence shown here is derived from an EMBL/GenBank/DDBJ whole genome shotgun (WGS) entry which is preliminary data.</text>
</comment>
<accession>A0A660LJW5</accession>
<dbReference type="SUPFAM" id="SSF53474">
    <property type="entry name" value="alpha/beta-Hydrolases"/>
    <property type="match status" value="1"/>
</dbReference>
<evidence type="ECO:0000256" key="3">
    <source>
        <dbReference type="SAM" id="SignalP"/>
    </source>
</evidence>
<organism evidence="5 6">
    <name type="scientific">Solirubrobacter pauli</name>
    <dbReference type="NCBI Taxonomy" id="166793"/>
    <lineage>
        <taxon>Bacteria</taxon>
        <taxon>Bacillati</taxon>
        <taxon>Actinomycetota</taxon>
        <taxon>Thermoleophilia</taxon>
        <taxon>Solirubrobacterales</taxon>
        <taxon>Solirubrobacteraceae</taxon>
        <taxon>Solirubrobacter</taxon>
    </lineage>
</organism>
<name>A0A660LJW5_9ACTN</name>
<feature type="chain" id="PRO_5025039069" evidence="3">
    <location>
        <begin position="21"/>
        <end position="601"/>
    </location>
</feature>
<evidence type="ECO:0000259" key="4">
    <source>
        <dbReference type="Pfam" id="PF00561"/>
    </source>
</evidence>
<dbReference type="PANTHER" id="PTHR43248">
    <property type="entry name" value="2-SUCCINYL-6-HYDROXY-2,4-CYCLOHEXADIENE-1-CARBOXYLATE SYNTHASE"/>
    <property type="match status" value="1"/>
</dbReference>
<evidence type="ECO:0000313" key="6">
    <source>
        <dbReference type="Proteomes" id="UP000278962"/>
    </source>
</evidence>
<dbReference type="InterPro" id="IPR000073">
    <property type="entry name" value="AB_hydrolase_1"/>
</dbReference>
<dbReference type="RefSeq" id="WP_121251571.1">
    <property type="nucleotide sequence ID" value="NZ_RBIL01000001.1"/>
</dbReference>
<dbReference type="AlphaFoldDB" id="A0A660LJW5"/>
<dbReference type="Proteomes" id="UP000278962">
    <property type="component" value="Unassembled WGS sequence"/>
</dbReference>
<dbReference type="Gene3D" id="3.40.50.1820">
    <property type="entry name" value="alpha/beta hydrolase"/>
    <property type="match status" value="2"/>
</dbReference>
<dbReference type="OrthoDB" id="9796770at2"/>
<sequence>MLRALAVAALVLAFAAPAQAAGELRRCGGAVCGELRRPLDPERPRGRSIDVAFRLYRARKPDGPPIVAVEGGPGYPSTGTRAEYRAIFGPLLESRDLLLVDNRGTGGSALIDCRSVQSFDGRTSGPGFARPAARCASEIRRRYGDPSLFATAYAVDDLAAVVRALKLGQVDLYGDSYGTYFVQDFAARHPSLLHSVTLDSAYPRRDTDPWYASSAATARSALETVSPGSVARLGQLLERVRVAPLSGRTKDADGTPLRVSVDPRALSDLVQDSASDPVILRELDPAVTAALAGDAVPLLRLAGQASTWSHTPTEAEYFSRGAYLAVACADYPQVLGRATPPPATFAPFTLREWTSVSGFTQPYDVCRRWPPPLRRPPALPDRRLPASVPVLLAGGDLDSLTPVSDAPVVAEALGGTVRTVVLRNTVHVTSQGGTHLVEGMRCARTVIRSFLRGGLDDRCAALIPAVHTAGAYPLTVAAAAPARLASGPDPGEGARRVATVMAGAFGDAIARRLYSSGNRGPGLRGGHFTATDEDDHVAFRLVNSRLVGDLPVSGTGTYAPATGGVEARLHADGVTATVRWTQASPVATVTIGDSVVIVPAP</sequence>
<dbReference type="InterPro" id="IPR051601">
    <property type="entry name" value="Serine_prot/Carboxylest_S33"/>
</dbReference>
<comment type="similarity">
    <text evidence="1">Belongs to the peptidase S33 family.</text>
</comment>
<feature type="domain" description="AB hydrolase-1" evidence="4">
    <location>
        <begin position="64"/>
        <end position="403"/>
    </location>
</feature>
<evidence type="ECO:0000256" key="2">
    <source>
        <dbReference type="ARBA" id="ARBA00022801"/>
    </source>
</evidence>
<feature type="signal peptide" evidence="3">
    <location>
        <begin position="1"/>
        <end position="20"/>
    </location>
</feature>
<evidence type="ECO:0000313" key="5">
    <source>
        <dbReference type="EMBL" id="RKQ93441.1"/>
    </source>
</evidence>
<dbReference type="EMBL" id="RBIL01000001">
    <property type="protein sequence ID" value="RKQ93441.1"/>
    <property type="molecule type" value="Genomic_DNA"/>
</dbReference>